<dbReference type="Proteomes" id="UP000791440">
    <property type="component" value="Unassembled WGS sequence"/>
</dbReference>
<feature type="compositionally biased region" description="Pro residues" evidence="5">
    <location>
        <begin position="22"/>
        <end position="33"/>
    </location>
</feature>
<evidence type="ECO:0000256" key="2">
    <source>
        <dbReference type="ARBA" id="ARBA00022490"/>
    </source>
</evidence>
<dbReference type="PROSITE" id="PS50309">
    <property type="entry name" value="DC"/>
    <property type="match status" value="1"/>
</dbReference>
<evidence type="ECO:0000256" key="4">
    <source>
        <dbReference type="ARBA" id="ARBA00023212"/>
    </source>
</evidence>
<feature type="compositionally biased region" description="Basic residues" evidence="5">
    <location>
        <begin position="1"/>
        <end position="17"/>
    </location>
</feature>
<dbReference type="AlphaFoldDB" id="A0A921YMS7"/>
<evidence type="ECO:0000313" key="8">
    <source>
        <dbReference type="Proteomes" id="UP000791440"/>
    </source>
</evidence>
<sequence length="187" mass="21484">MSRRSHPRPRVHSRVRRQAAPEPTPAPEPNPAPEPDHPPSDDEKEPGDWRPSRPPSPPQGPDDVSEVSEATRPTRPEPVSRYANLNYWKARRVTFYRNGDPFHPGVEFRFKPGRDLASMDALLDRLSERLELPRGARFIFGMDGDRKYRLEELEDGASYVVSSYKTFKVSFIIKCKHFMSKNASFIL</sequence>
<keyword evidence="2" id="KW-0963">Cytoplasm</keyword>
<protein>
    <recommendedName>
        <fullName evidence="6">Doublecortin domain-containing protein</fullName>
    </recommendedName>
</protein>
<comment type="caution">
    <text evidence="7">The sequence shown here is derived from an EMBL/GenBank/DDBJ whole genome shotgun (WGS) entry which is preliminary data.</text>
</comment>
<name>A0A921YMS7_MANSE</name>
<organism evidence="7 8">
    <name type="scientific">Manduca sexta</name>
    <name type="common">Tobacco hawkmoth</name>
    <name type="synonym">Tobacco hornworm</name>
    <dbReference type="NCBI Taxonomy" id="7130"/>
    <lineage>
        <taxon>Eukaryota</taxon>
        <taxon>Metazoa</taxon>
        <taxon>Ecdysozoa</taxon>
        <taxon>Arthropoda</taxon>
        <taxon>Hexapoda</taxon>
        <taxon>Insecta</taxon>
        <taxon>Pterygota</taxon>
        <taxon>Neoptera</taxon>
        <taxon>Endopterygota</taxon>
        <taxon>Lepidoptera</taxon>
        <taxon>Glossata</taxon>
        <taxon>Ditrysia</taxon>
        <taxon>Bombycoidea</taxon>
        <taxon>Sphingidae</taxon>
        <taxon>Sphinginae</taxon>
        <taxon>Sphingini</taxon>
        <taxon>Manduca</taxon>
    </lineage>
</organism>
<accession>A0A921YMS7</accession>
<keyword evidence="8" id="KW-1185">Reference proteome</keyword>
<dbReference type="GO" id="GO:0008017">
    <property type="term" value="F:microtubule binding"/>
    <property type="evidence" value="ECO:0007669"/>
    <property type="project" value="UniProtKB-ARBA"/>
</dbReference>
<evidence type="ECO:0000313" key="7">
    <source>
        <dbReference type="EMBL" id="KAG6442168.1"/>
    </source>
</evidence>
<keyword evidence="3" id="KW-0677">Repeat</keyword>
<reference evidence="7" key="2">
    <citation type="submission" date="2020-12" db="EMBL/GenBank/DDBJ databases">
        <authorList>
            <person name="Kanost M."/>
        </authorList>
    </citation>
    <scope>NUCLEOTIDE SEQUENCE</scope>
</reference>
<dbReference type="InterPro" id="IPR003533">
    <property type="entry name" value="Doublecortin_dom"/>
</dbReference>
<dbReference type="EMBL" id="JH668291">
    <property type="protein sequence ID" value="KAG6442168.1"/>
    <property type="molecule type" value="Genomic_DNA"/>
</dbReference>
<keyword evidence="4" id="KW-0206">Cytoskeleton</keyword>
<proteinExistence type="predicted"/>
<comment type="subcellular location">
    <subcellularLocation>
        <location evidence="1">Cytoplasm</location>
        <location evidence="1">Cytoskeleton</location>
    </subcellularLocation>
</comment>
<dbReference type="SMART" id="SM00537">
    <property type="entry name" value="DCX"/>
    <property type="match status" value="1"/>
</dbReference>
<dbReference type="GO" id="GO:0035556">
    <property type="term" value="P:intracellular signal transduction"/>
    <property type="evidence" value="ECO:0007669"/>
    <property type="project" value="InterPro"/>
</dbReference>
<feature type="compositionally biased region" description="Basic and acidic residues" evidence="5">
    <location>
        <begin position="34"/>
        <end position="51"/>
    </location>
</feature>
<evidence type="ECO:0000256" key="3">
    <source>
        <dbReference type="ARBA" id="ARBA00022737"/>
    </source>
</evidence>
<evidence type="ECO:0000256" key="1">
    <source>
        <dbReference type="ARBA" id="ARBA00004245"/>
    </source>
</evidence>
<feature type="region of interest" description="Disordered" evidence="5">
    <location>
        <begin position="1"/>
        <end position="78"/>
    </location>
</feature>
<dbReference type="GO" id="GO:0005856">
    <property type="term" value="C:cytoskeleton"/>
    <property type="evidence" value="ECO:0007669"/>
    <property type="project" value="UniProtKB-SubCell"/>
</dbReference>
<evidence type="ECO:0000259" key="6">
    <source>
        <dbReference type="PROSITE" id="PS50309"/>
    </source>
</evidence>
<dbReference type="FunFam" id="3.10.20.230:FF:000018">
    <property type="entry name" value="Echinoderm microtubule-associated protein-like CG42247"/>
    <property type="match status" value="1"/>
</dbReference>
<dbReference type="Pfam" id="PF03607">
    <property type="entry name" value="DCX"/>
    <property type="match status" value="1"/>
</dbReference>
<feature type="domain" description="Doublecortin" evidence="6">
    <location>
        <begin position="91"/>
        <end position="168"/>
    </location>
</feature>
<evidence type="ECO:0000256" key="5">
    <source>
        <dbReference type="SAM" id="MobiDB-lite"/>
    </source>
</evidence>
<gene>
    <name evidence="7" type="ORF">O3G_MSEX002196</name>
</gene>
<reference evidence="7" key="1">
    <citation type="journal article" date="2016" name="Insect Biochem. Mol. Biol.">
        <title>Multifaceted biological insights from a draft genome sequence of the tobacco hornworm moth, Manduca sexta.</title>
        <authorList>
            <person name="Kanost M.R."/>
            <person name="Arrese E.L."/>
            <person name="Cao X."/>
            <person name="Chen Y.R."/>
            <person name="Chellapilla S."/>
            <person name="Goldsmith M.R."/>
            <person name="Grosse-Wilde E."/>
            <person name="Heckel D.G."/>
            <person name="Herndon N."/>
            <person name="Jiang H."/>
            <person name="Papanicolaou A."/>
            <person name="Qu J."/>
            <person name="Soulages J.L."/>
            <person name="Vogel H."/>
            <person name="Walters J."/>
            <person name="Waterhouse R.M."/>
            <person name="Ahn S.J."/>
            <person name="Almeida F.C."/>
            <person name="An C."/>
            <person name="Aqrawi P."/>
            <person name="Bretschneider A."/>
            <person name="Bryant W.B."/>
            <person name="Bucks S."/>
            <person name="Chao H."/>
            <person name="Chevignon G."/>
            <person name="Christen J.M."/>
            <person name="Clarke D.F."/>
            <person name="Dittmer N.T."/>
            <person name="Ferguson L.C.F."/>
            <person name="Garavelou S."/>
            <person name="Gordon K.H.J."/>
            <person name="Gunaratna R.T."/>
            <person name="Han Y."/>
            <person name="Hauser F."/>
            <person name="He Y."/>
            <person name="Heidel-Fischer H."/>
            <person name="Hirsh A."/>
            <person name="Hu Y."/>
            <person name="Jiang H."/>
            <person name="Kalra D."/>
            <person name="Klinner C."/>
            <person name="Konig C."/>
            <person name="Kovar C."/>
            <person name="Kroll A.R."/>
            <person name="Kuwar S.S."/>
            <person name="Lee S.L."/>
            <person name="Lehman R."/>
            <person name="Li K."/>
            <person name="Li Z."/>
            <person name="Liang H."/>
            <person name="Lovelace S."/>
            <person name="Lu Z."/>
            <person name="Mansfield J.H."/>
            <person name="McCulloch K.J."/>
            <person name="Mathew T."/>
            <person name="Morton B."/>
            <person name="Muzny D.M."/>
            <person name="Neunemann D."/>
            <person name="Ongeri F."/>
            <person name="Pauchet Y."/>
            <person name="Pu L.L."/>
            <person name="Pyrousis I."/>
            <person name="Rao X.J."/>
            <person name="Redding A."/>
            <person name="Roesel C."/>
            <person name="Sanchez-Gracia A."/>
            <person name="Schaack S."/>
            <person name="Shukla A."/>
            <person name="Tetreau G."/>
            <person name="Wang Y."/>
            <person name="Xiong G.H."/>
            <person name="Traut W."/>
            <person name="Walsh T.K."/>
            <person name="Worley K.C."/>
            <person name="Wu D."/>
            <person name="Wu W."/>
            <person name="Wu Y.Q."/>
            <person name="Zhang X."/>
            <person name="Zou Z."/>
            <person name="Zucker H."/>
            <person name="Briscoe A.D."/>
            <person name="Burmester T."/>
            <person name="Clem R.J."/>
            <person name="Feyereisen R."/>
            <person name="Grimmelikhuijzen C.J.P."/>
            <person name="Hamodrakas S.J."/>
            <person name="Hansson B.S."/>
            <person name="Huguet E."/>
            <person name="Jermiin L.S."/>
            <person name="Lan Q."/>
            <person name="Lehman H.K."/>
            <person name="Lorenzen M."/>
            <person name="Merzendorfer H."/>
            <person name="Michalopoulos I."/>
            <person name="Morton D.B."/>
            <person name="Muthukrishnan S."/>
            <person name="Oakeshott J.G."/>
            <person name="Palmer W."/>
            <person name="Park Y."/>
            <person name="Passarelli A.L."/>
            <person name="Rozas J."/>
            <person name="Schwartz L.M."/>
            <person name="Smith W."/>
            <person name="Southgate A."/>
            <person name="Vilcinskas A."/>
            <person name="Vogt R."/>
            <person name="Wang P."/>
            <person name="Werren J."/>
            <person name="Yu X.Q."/>
            <person name="Zhou J.J."/>
            <person name="Brown S.J."/>
            <person name="Scherer S.E."/>
            <person name="Richards S."/>
            <person name="Blissard G.W."/>
        </authorList>
    </citation>
    <scope>NUCLEOTIDE SEQUENCE</scope>
</reference>